<evidence type="ECO:0000256" key="1">
    <source>
        <dbReference type="ARBA" id="ARBA00004370"/>
    </source>
</evidence>
<evidence type="ECO:0000259" key="5">
    <source>
        <dbReference type="PROSITE" id="PS50111"/>
    </source>
</evidence>
<protein>
    <submittedName>
        <fullName evidence="6">ABC-type amino acid transport substrate-binding protein</fullName>
    </submittedName>
</protein>
<dbReference type="Pfam" id="PF00015">
    <property type="entry name" value="MCPsignal"/>
    <property type="match status" value="1"/>
</dbReference>
<reference evidence="6 7" key="1">
    <citation type="submission" date="2019-03" db="EMBL/GenBank/DDBJ databases">
        <title>Genomic Encyclopedia of Type Strains, Phase III (KMG-III): the genomes of soil and plant-associated and newly described type strains.</title>
        <authorList>
            <person name="Whitman W."/>
        </authorList>
    </citation>
    <scope>NUCLEOTIDE SEQUENCE [LARGE SCALE GENOMIC DNA]</scope>
    <source>
        <strain evidence="6 7">CECT 7378</strain>
    </source>
</reference>
<dbReference type="SUPFAM" id="SSF58104">
    <property type="entry name" value="Methyl-accepting chemotaxis protein (MCP) signaling domain"/>
    <property type="match status" value="1"/>
</dbReference>
<proteinExistence type="predicted"/>
<keyword evidence="7" id="KW-1185">Reference proteome</keyword>
<dbReference type="GO" id="GO:0006935">
    <property type="term" value="P:chemotaxis"/>
    <property type="evidence" value="ECO:0007669"/>
    <property type="project" value="UniProtKB-ARBA"/>
</dbReference>
<name>A0A4R6MFK6_9GAMM</name>
<dbReference type="EMBL" id="SNXC01000009">
    <property type="protein sequence ID" value="TDO99540.1"/>
    <property type="molecule type" value="Genomic_DNA"/>
</dbReference>
<dbReference type="SMART" id="SM00283">
    <property type="entry name" value="MA"/>
    <property type="match status" value="1"/>
</dbReference>
<dbReference type="AlphaFoldDB" id="A0A4R6MFK6"/>
<keyword evidence="2 3" id="KW-0807">Transducer</keyword>
<evidence type="ECO:0000256" key="3">
    <source>
        <dbReference type="PROSITE-ProRule" id="PRU00284"/>
    </source>
</evidence>
<feature type="compositionally biased region" description="Polar residues" evidence="4">
    <location>
        <begin position="95"/>
        <end position="107"/>
    </location>
</feature>
<dbReference type="SMART" id="SM00062">
    <property type="entry name" value="PBPb"/>
    <property type="match status" value="1"/>
</dbReference>
<evidence type="ECO:0000313" key="7">
    <source>
        <dbReference type="Proteomes" id="UP000294656"/>
    </source>
</evidence>
<feature type="region of interest" description="Disordered" evidence="4">
    <location>
        <begin position="88"/>
        <end position="107"/>
    </location>
</feature>
<evidence type="ECO:0000256" key="4">
    <source>
        <dbReference type="SAM" id="MobiDB-lite"/>
    </source>
</evidence>
<feature type="domain" description="Methyl-accepting transducer" evidence="5">
    <location>
        <begin position="85"/>
        <end position="195"/>
    </location>
</feature>
<dbReference type="GO" id="GO:0007165">
    <property type="term" value="P:signal transduction"/>
    <property type="evidence" value="ECO:0007669"/>
    <property type="project" value="UniProtKB-KW"/>
</dbReference>
<organism evidence="6 7">
    <name type="scientific">Marinomonas balearica</name>
    <dbReference type="NCBI Taxonomy" id="491947"/>
    <lineage>
        <taxon>Bacteria</taxon>
        <taxon>Pseudomonadati</taxon>
        <taxon>Pseudomonadota</taxon>
        <taxon>Gammaproteobacteria</taxon>
        <taxon>Oceanospirillales</taxon>
        <taxon>Oceanospirillaceae</taxon>
        <taxon>Marinomonas</taxon>
    </lineage>
</organism>
<dbReference type="Gene3D" id="3.40.190.10">
    <property type="entry name" value="Periplasmic binding protein-like II"/>
    <property type="match status" value="2"/>
</dbReference>
<dbReference type="Gene3D" id="1.10.287.950">
    <property type="entry name" value="Methyl-accepting chemotaxis protein"/>
    <property type="match status" value="1"/>
</dbReference>
<dbReference type="RefSeq" id="WP_133502391.1">
    <property type="nucleotide sequence ID" value="NZ_SNXC01000009.1"/>
</dbReference>
<dbReference type="InterPro" id="IPR001638">
    <property type="entry name" value="Solute-binding_3/MltF_N"/>
</dbReference>
<comment type="caution">
    <text evidence="6">The sequence shown here is derived from an EMBL/GenBank/DDBJ whole genome shotgun (WGS) entry which is preliminary data.</text>
</comment>
<dbReference type="PROSITE" id="PS50111">
    <property type="entry name" value="CHEMOTAXIS_TRANSDUC_2"/>
    <property type="match status" value="1"/>
</dbReference>
<evidence type="ECO:0000313" key="6">
    <source>
        <dbReference type="EMBL" id="TDO99540.1"/>
    </source>
</evidence>
<comment type="subcellular location">
    <subcellularLocation>
        <location evidence="1">Membrane</location>
    </subcellularLocation>
</comment>
<gene>
    <name evidence="6" type="ORF">DFP79_0525</name>
</gene>
<dbReference type="SUPFAM" id="SSF53850">
    <property type="entry name" value="Periplasmic binding protein-like II"/>
    <property type="match status" value="1"/>
</dbReference>
<dbReference type="PANTHER" id="PTHR32089:SF112">
    <property type="entry name" value="LYSOZYME-LIKE PROTEIN-RELATED"/>
    <property type="match status" value="1"/>
</dbReference>
<dbReference type="OrthoDB" id="9177152at2"/>
<dbReference type="GO" id="GO:0016020">
    <property type="term" value="C:membrane"/>
    <property type="evidence" value="ECO:0007669"/>
    <property type="project" value="UniProtKB-SubCell"/>
</dbReference>
<sequence length="602" mass="67162">MLNRLFKKQKAPRLAIDDSRLNDISENQYSETNQQNNRFEALTHGVSSSLNFLQNLLRFASTAGEAQDSLMREIDVRSHNLRTGLSETREEIETSTKSANQVKENTRQSVEQRTLAINNELARIRDELDTKAEGATKVLNNIEDIGKGIQLLALNATIEAARAGDQGRGFAVVAKEVGELAKKTMAQTNEAVKLIDLSGVTQSLQKTMSTIDQELNTLDMEIASSLSDIQTRFTQMSDRLETISEHNSVVFELLEASKESSNRAINKVGWATDITRSLDSYLARDEGLIEEGINQFLKVNHVYNTPSFDKLADIKKRGVIRVAVDPALVGVTFRRSSSGAIQGLDAEYARAFADWLGVKCEFVEHPWDLLTELLFAGKEKGQRNADVVWCAVPPSDFYQGIAFSDTYTYLKFVLCRQANDASIKHLSDLEGKVLGVVNDPAALTTLEDQGFRWAENEHKPGGKVKLSNLIAYGDISRVHDALANGSIDAFAADHPVFHWASVSPDSPWHNKVEVINSILPDPFYYSAVVSAEPSSYQLLKAINDFIKEFKQTSKRLEIEKEWQGEAIDHTLSYRDETGNLKGIDEVHSLYLEHQQKHSLVEA</sequence>
<dbReference type="InterPro" id="IPR004089">
    <property type="entry name" value="MCPsignal_dom"/>
</dbReference>
<dbReference type="PANTHER" id="PTHR32089">
    <property type="entry name" value="METHYL-ACCEPTING CHEMOTAXIS PROTEIN MCPB"/>
    <property type="match status" value="1"/>
</dbReference>
<dbReference type="Pfam" id="PF00497">
    <property type="entry name" value="SBP_bac_3"/>
    <property type="match status" value="1"/>
</dbReference>
<dbReference type="Proteomes" id="UP000294656">
    <property type="component" value="Unassembled WGS sequence"/>
</dbReference>
<accession>A0A4R6MFK6</accession>
<evidence type="ECO:0000256" key="2">
    <source>
        <dbReference type="ARBA" id="ARBA00023224"/>
    </source>
</evidence>